<dbReference type="PANTHER" id="PTHR30471:SF3">
    <property type="entry name" value="UPF0758 PROTEIN YEES-RELATED"/>
    <property type="match status" value="1"/>
</dbReference>
<evidence type="ECO:0000256" key="4">
    <source>
        <dbReference type="ARBA" id="ARBA00022801"/>
    </source>
</evidence>
<accession>A0ABS4CKS5</accession>
<evidence type="ECO:0000256" key="6">
    <source>
        <dbReference type="ARBA" id="ARBA00023049"/>
    </source>
</evidence>
<comment type="caution">
    <text evidence="8">The sequence shown here is derived from an EMBL/GenBank/DDBJ whole genome shotgun (WGS) entry which is preliminary data.</text>
</comment>
<proteinExistence type="inferred from homology"/>
<evidence type="ECO:0000256" key="1">
    <source>
        <dbReference type="ARBA" id="ARBA00010243"/>
    </source>
</evidence>
<dbReference type="Proteomes" id="UP000673375">
    <property type="component" value="Unassembled WGS sequence"/>
</dbReference>
<dbReference type="InterPro" id="IPR037518">
    <property type="entry name" value="MPN"/>
</dbReference>
<comment type="similarity">
    <text evidence="1">Belongs to the UPF0758 family.</text>
</comment>
<organism evidence="8 9">
    <name type="scientific">Enterococcus larvae</name>
    <dbReference type="NCBI Taxonomy" id="2794352"/>
    <lineage>
        <taxon>Bacteria</taxon>
        <taxon>Bacillati</taxon>
        <taxon>Bacillota</taxon>
        <taxon>Bacilli</taxon>
        <taxon>Lactobacillales</taxon>
        <taxon>Enterococcaceae</taxon>
        <taxon>Enterococcus</taxon>
    </lineage>
</organism>
<reference evidence="8 9" key="1">
    <citation type="submission" date="2020-12" db="EMBL/GenBank/DDBJ databases">
        <title>Vagococcus allomyrinae sp. nov. and Enterococcus lavae sp. nov., isolated from the larvae of Allomyrina dichotoma.</title>
        <authorList>
            <person name="Lee S.D."/>
        </authorList>
    </citation>
    <scope>NUCLEOTIDE SEQUENCE [LARGE SCALE GENOMIC DNA]</scope>
    <source>
        <strain evidence="8 9">BWM-S5</strain>
    </source>
</reference>
<dbReference type="InterPro" id="IPR025657">
    <property type="entry name" value="RadC_JAB"/>
</dbReference>
<dbReference type="RefSeq" id="WP_209557484.1">
    <property type="nucleotide sequence ID" value="NZ_JAEDXU010000004.1"/>
</dbReference>
<evidence type="ECO:0000256" key="2">
    <source>
        <dbReference type="ARBA" id="ARBA00022670"/>
    </source>
</evidence>
<dbReference type="Gene3D" id="3.40.140.10">
    <property type="entry name" value="Cytidine Deaminase, domain 2"/>
    <property type="match status" value="1"/>
</dbReference>
<feature type="domain" description="MPN" evidence="7">
    <location>
        <begin position="1"/>
        <end position="51"/>
    </location>
</feature>
<protein>
    <submittedName>
        <fullName evidence="8">DNA repair protein</fullName>
    </submittedName>
</protein>
<keyword evidence="6" id="KW-0482">Metalloprotease</keyword>
<keyword evidence="2" id="KW-0645">Protease</keyword>
<evidence type="ECO:0000313" key="8">
    <source>
        <dbReference type="EMBL" id="MBP1046389.1"/>
    </source>
</evidence>
<gene>
    <name evidence="8" type="ORF">I6N96_08835</name>
</gene>
<keyword evidence="3" id="KW-0479">Metal-binding</keyword>
<dbReference type="PANTHER" id="PTHR30471">
    <property type="entry name" value="DNA REPAIR PROTEIN RADC"/>
    <property type="match status" value="1"/>
</dbReference>
<keyword evidence="4" id="KW-0378">Hydrolase</keyword>
<name>A0ABS4CKS5_9ENTE</name>
<dbReference type="InterPro" id="IPR001405">
    <property type="entry name" value="UPF0758"/>
</dbReference>
<evidence type="ECO:0000313" key="9">
    <source>
        <dbReference type="Proteomes" id="UP000673375"/>
    </source>
</evidence>
<keyword evidence="9" id="KW-1185">Reference proteome</keyword>
<evidence type="ECO:0000259" key="7">
    <source>
        <dbReference type="PROSITE" id="PS50249"/>
    </source>
</evidence>
<dbReference type="Pfam" id="PF04002">
    <property type="entry name" value="RadC"/>
    <property type="match status" value="1"/>
</dbReference>
<sequence length="55" mass="6238">MFPSGNPKPSQSDINFTLRMQECGEMMGIEVLDHIIIGQKSYISMREENFLSDGD</sequence>
<evidence type="ECO:0000256" key="3">
    <source>
        <dbReference type="ARBA" id="ARBA00022723"/>
    </source>
</evidence>
<keyword evidence="5" id="KW-0862">Zinc</keyword>
<dbReference type="PROSITE" id="PS50249">
    <property type="entry name" value="MPN"/>
    <property type="match status" value="1"/>
</dbReference>
<dbReference type="EMBL" id="JAEDXU010000004">
    <property type="protein sequence ID" value="MBP1046389.1"/>
    <property type="molecule type" value="Genomic_DNA"/>
</dbReference>
<evidence type="ECO:0000256" key="5">
    <source>
        <dbReference type="ARBA" id="ARBA00022833"/>
    </source>
</evidence>